<dbReference type="OrthoDB" id="7275436at2"/>
<dbReference type="AlphaFoldDB" id="A0A1E2RZQ6"/>
<dbReference type="STRING" id="1177755.A7A08_01675"/>
<dbReference type="Proteomes" id="UP000095087">
    <property type="component" value="Unassembled WGS sequence"/>
</dbReference>
<dbReference type="GO" id="GO:0003677">
    <property type="term" value="F:DNA binding"/>
    <property type="evidence" value="ECO:0007669"/>
    <property type="project" value="InterPro"/>
</dbReference>
<protein>
    <recommendedName>
        <fullName evidence="3">HTH cro/C1-type domain-containing protein</fullName>
    </recommendedName>
</protein>
<keyword evidence="2" id="KW-1185">Reference proteome</keyword>
<evidence type="ECO:0000313" key="2">
    <source>
        <dbReference type="Proteomes" id="UP000095087"/>
    </source>
</evidence>
<dbReference type="InterPro" id="IPR001387">
    <property type="entry name" value="Cro/C1-type_HTH"/>
</dbReference>
<dbReference type="CDD" id="cd00093">
    <property type="entry name" value="HTH_XRE"/>
    <property type="match status" value="1"/>
</dbReference>
<accession>A0A1E2RZQ6</accession>
<sequence>MRLAQYLKSTGERPADFAKRIGRSPSTITRLLPGEDGTAPKRLPGWQLLREIAKATQGAVTANDFLDEPASEDAA</sequence>
<dbReference type="Gene3D" id="1.10.260.40">
    <property type="entry name" value="lambda repressor-like DNA-binding domains"/>
    <property type="match status" value="1"/>
</dbReference>
<evidence type="ECO:0000313" key="1">
    <source>
        <dbReference type="EMBL" id="ODA67640.1"/>
    </source>
</evidence>
<reference evidence="1 2" key="1">
    <citation type="submission" date="2016-07" db="EMBL/GenBank/DDBJ databases">
        <title>Draft genome sequence of Methyloligella halotolerans C2T (VKM B-2706T=CCUG 61687T=DSM 25045T), a halotolerant polyhydroxybutyrate accumulating methylotroph.</title>
        <authorList>
            <person name="Vasilenko O.V."/>
            <person name="Doronina N.V."/>
            <person name="Poroshina M.N."/>
            <person name="Tarlachkov S.V."/>
            <person name="Trotsenko Y.A."/>
        </authorList>
    </citation>
    <scope>NUCLEOTIDE SEQUENCE [LARGE SCALE GENOMIC DNA]</scope>
    <source>
        <strain evidence="1 2">VKM B-2706</strain>
    </source>
</reference>
<organism evidence="1 2">
    <name type="scientific">Methyloligella halotolerans</name>
    <dbReference type="NCBI Taxonomy" id="1177755"/>
    <lineage>
        <taxon>Bacteria</taxon>
        <taxon>Pseudomonadati</taxon>
        <taxon>Pseudomonadota</taxon>
        <taxon>Alphaproteobacteria</taxon>
        <taxon>Hyphomicrobiales</taxon>
        <taxon>Hyphomicrobiaceae</taxon>
        <taxon>Methyloligella</taxon>
    </lineage>
</organism>
<dbReference type="InterPro" id="IPR010982">
    <property type="entry name" value="Lambda_DNA-bd_dom_sf"/>
</dbReference>
<dbReference type="EMBL" id="MASI01000003">
    <property type="protein sequence ID" value="ODA67640.1"/>
    <property type="molecule type" value="Genomic_DNA"/>
</dbReference>
<evidence type="ECO:0008006" key="3">
    <source>
        <dbReference type="Google" id="ProtNLM"/>
    </source>
</evidence>
<name>A0A1E2RZQ6_9HYPH</name>
<comment type="caution">
    <text evidence="1">The sequence shown here is derived from an EMBL/GenBank/DDBJ whole genome shotgun (WGS) entry which is preliminary data.</text>
</comment>
<gene>
    <name evidence="1" type="ORF">A7A08_01675</name>
</gene>
<proteinExistence type="predicted"/>
<dbReference type="RefSeq" id="WP_069094968.1">
    <property type="nucleotide sequence ID" value="NZ_MASI01000003.1"/>
</dbReference>